<protein>
    <submittedName>
        <fullName evidence="1">Uncharacterized protein</fullName>
    </submittedName>
</protein>
<dbReference type="AlphaFoldDB" id="A0AA38FPP6"/>
<gene>
    <name evidence="1" type="ORF">KI387_036057</name>
</gene>
<organism evidence="1 2">
    <name type="scientific">Taxus chinensis</name>
    <name type="common">Chinese yew</name>
    <name type="synonym">Taxus wallichiana var. chinensis</name>
    <dbReference type="NCBI Taxonomy" id="29808"/>
    <lineage>
        <taxon>Eukaryota</taxon>
        <taxon>Viridiplantae</taxon>
        <taxon>Streptophyta</taxon>
        <taxon>Embryophyta</taxon>
        <taxon>Tracheophyta</taxon>
        <taxon>Spermatophyta</taxon>
        <taxon>Pinopsida</taxon>
        <taxon>Pinidae</taxon>
        <taxon>Conifers II</taxon>
        <taxon>Cupressales</taxon>
        <taxon>Taxaceae</taxon>
        <taxon>Taxus</taxon>
    </lineage>
</organism>
<evidence type="ECO:0000313" key="1">
    <source>
        <dbReference type="EMBL" id="KAH9308146.1"/>
    </source>
</evidence>
<accession>A0AA38FPP6</accession>
<evidence type="ECO:0000313" key="2">
    <source>
        <dbReference type="Proteomes" id="UP000824469"/>
    </source>
</evidence>
<proteinExistence type="predicted"/>
<name>A0AA38FPP6_TAXCH</name>
<keyword evidence="2" id="KW-1185">Reference proteome</keyword>
<dbReference type="Proteomes" id="UP000824469">
    <property type="component" value="Unassembled WGS sequence"/>
</dbReference>
<dbReference type="EMBL" id="JAHRHJ020000007">
    <property type="protein sequence ID" value="KAH9308146.1"/>
    <property type="molecule type" value="Genomic_DNA"/>
</dbReference>
<sequence>MVAMKLEPKSRDSDENCTLVDCMRKLSRKKSMSSQEKRNLCTGATASLIDMKGESSKGKERVEMGWNLDFHKISLRVSMVERDIEALGEVGIDMGNNVMHYINVCKKNSFTQKSIRADMVEIKGLVLEFQGHVVKLEQGHSSQ</sequence>
<reference evidence="1 2" key="1">
    <citation type="journal article" date="2021" name="Nat. Plants">
        <title>The Taxus genome provides insights into paclitaxel biosynthesis.</title>
        <authorList>
            <person name="Xiong X."/>
            <person name="Gou J."/>
            <person name="Liao Q."/>
            <person name="Li Y."/>
            <person name="Zhou Q."/>
            <person name="Bi G."/>
            <person name="Li C."/>
            <person name="Du R."/>
            <person name="Wang X."/>
            <person name="Sun T."/>
            <person name="Guo L."/>
            <person name="Liang H."/>
            <person name="Lu P."/>
            <person name="Wu Y."/>
            <person name="Zhang Z."/>
            <person name="Ro D.K."/>
            <person name="Shang Y."/>
            <person name="Huang S."/>
            <person name="Yan J."/>
        </authorList>
    </citation>
    <scope>NUCLEOTIDE SEQUENCE [LARGE SCALE GENOMIC DNA]</scope>
    <source>
        <strain evidence="1">Ta-2019</strain>
    </source>
</reference>
<feature type="non-terminal residue" evidence="1">
    <location>
        <position position="143"/>
    </location>
</feature>
<comment type="caution">
    <text evidence="1">The sequence shown here is derived from an EMBL/GenBank/DDBJ whole genome shotgun (WGS) entry which is preliminary data.</text>
</comment>